<feature type="domain" description="DNA2/NAM7 helicase helicase" evidence="2">
    <location>
        <begin position="499"/>
        <end position="571"/>
    </location>
</feature>
<feature type="chain" id="PRO_5026819852" evidence="1">
    <location>
        <begin position="37"/>
        <end position="969"/>
    </location>
</feature>
<dbReference type="AlphaFoldDB" id="A0A6L2NMT6"/>
<proteinExistence type="predicted"/>
<dbReference type="PANTHER" id="PTHR10887">
    <property type="entry name" value="DNA2/NAM7 HELICASE FAMILY"/>
    <property type="match status" value="1"/>
</dbReference>
<evidence type="ECO:0000313" key="4">
    <source>
        <dbReference type="EMBL" id="GEU86709.1"/>
    </source>
</evidence>
<dbReference type="InterPro" id="IPR027417">
    <property type="entry name" value="P-loop_NTPase"/>
</dbReference>
<feature type="domain" description="DNA2/NAM7 helicase-like C-terminal" evidence="3">
    <location>
        <begin position="765"/>
        <end position="813"/>
    </location>
</feature>
<dbReference type="InterPro" id="IPR045055">
    <property type="entry name" value="DNA2/NAM7-like"/>
</dbReference>
<keyword evidence="4" id="KW-0067">ATP-binding</keyword>
<evidence type="ECO:0000256" key="1">
    <source>
        <dbReference type="SAM" id="SignalP"/>
    </source>
</evidence>
<dbReference type="PANTHER" id="PTHR10887:SF505">
    <property type="entry name" value="P-LOOP CONTAINING NUCLEOSIDE TRIPHOSPHATE HYDROLASE-RELATED"/>
    <property type="match status" value="1"/>
</dbReference>
<feature type="domain" description="DNA2/NAM7 helicase-like C-terminal" evidence="3">
    <location>
        <begin position="653"/>
        <end position="763"/>
    </location>
</feature>
<keyword evidence="4" id="KW-0347">Helicase</keyword>
<feature type="signal peptide" evidence="1">
    <location>
        <begin position="1"/>
        <end position="36"/>
    </location>
</feature>
<keyword evidence="1" id="KW-0732">Signal</keyword>
<dbReference type="InterPro" id="IPR047187">
    <property type="entry name" value="SF1_C_Upf1"/>
</dbReference>
<dbReference type="SUPFAM" id="SSF52540">
    <property type="entry name" value="P-loop containing nucleoside triphosphate hydrolases"/>
    <property type="match status" value="1"/>
</dbReference>
<dbReference type="InterPro" id="IPR041679">
    <property type="entry name" value="DNA2/NAM7-like_C"/>
</dbReference>
<dbReference type="Gene3D" id="3.40.50.300">
    <property type="entry name" value="P-loop containing nucleotide triphosphate hydrolases"/>
    <property type="match status" value="3"/>
</dbReference>
<gene>
    <name evidence="4" type="ORF">Tci_058687</name>
</gene>
<reference evidence="4" key="1">
    <citation type="journal article" date="2019" name="Sci. Rep.">
        <title>Draft genome of Tanacetum cinerariifolium, the natural source of mosquito coil.</title>
        <authorList>
            <person name="Yamashiro T."/>
            <person name="Shiraishi A."/>
            <person name="Satake H."/>
            <person name="Nakayama K."/>
        </authorList>
    </citation>
    <scope>NUCLEOTIDE SEQUENCE</scope>
</reference>
<evidence type="ECO:0000259" key="2">
    <source>
        <dbReference type="Pfam" id="PF13086"/>
    </source>
</evidence>
<protein>
    <submittedName>
        <fullName evidence="4">Uncharacterized ATP-dependent helicase C29A10.10c-like</fullName>
    </submittedName>
</protein>
<dbReference type="GO" id="GO:0004386">
    <property type="term" value="F:helicase activity"/>
    <property type="evidence" value="ECO:0007669"/>
    <property type="project" value="UniProtKB-KW"/>
</dbReference>
<comment type="caution">
    <text evidence="4">The sequence shown here is derived from an EMBL/GenBank/DDBJ whole genome shotgun (WGS) entry which is preliminary data.</text>
</comment>
<dbReference type="EMBL" id="BKCJ010009386">
    <property type="protein sequence ID" value="GEU86709.1"/>
    <property type="molecule type" value="Genomic_DNA"/>
</dbReference>
<dbReference type="CDD" id="cd18808">
    <property type="entry name" value="SF1_C_Upf1"/>
    <property type="match status" value="1"/>
</dbReference>
<evidence type="ECO:0000259" key="3">
    <source>
        <dbReference type="Pfam" id="PF13087"/>
    </source>
</evidence>
<sequence length="969" mass="108443">MCPGIELVKMETSAMIHLLPEIIIVALLLVNESVNAKNPTNPSDFSINSSIGNATSDASLSPPSKEENVLMVVEQEQKVKEDARVYAEQDAEQNYGAKAEAKEEVIPKPPPVGPIEKLRPVKLGLENRVQLSDGEWFVHGLEMICMEMATYQLGLASHAPYKVIIESILNCCCNSVFGKSDPQTEPVVKQMFLIATTRLKPDFEQQKVWAGMRFPIEWNDDDIGVTQVEIVSKIEDGEKKIAVPLLWVNAILEKKENGTMLLVDIRTRLKQCLVNKEVRVLWVKEVPLIFPSETDYLNLFTSLLLEETRAELHSQVTGIRNAPTSRVSEFRMSVSDVPGERFYNATLTKMSSYSPKGGDLIVLATLKLRCIDDLYLLNSPFLIAFVNRVVTRYLLKVQITSSRRIDLHPILIAKSSDAFVVYLTNLTINMRIWKALKPSRNTSIIQRTLSFRPLRYVCFILLYMLVYAQDYARNTDLGCSDGEKGVVNSNLRETFDSFKLNSSQEVAVFTCLDSNKGAHQESINLIWGPPGTEKTKTVASLFFLLLRTNHRTLTCAPTNIVVVGVVKRLLSLVRDHDLGYDAYGLGDIIIFGNEGPGMNSIEFVLIDEAAQLKECESIISFKLFGVCHAVLVGDERQLTTMVQSKICEEAKFGRSLFEILVLLGHEKHLLNIQYRMHPTISLFPNIEFYDGKLVDTPDVNETSRERCFLEGGMYGSYSFINVDLAKEEIDKNNSTKNMLEVAVITEIVANLFRESVAKKQKVTVGFQSSEEDVTIFLTVRCNYGGSVGFLASRERANVRLTRARHCLWIVGNKATMIKSSSVWTKLVLDVENRGCLYDASDYTNLANAMVHTLFELGHFGLLLKSNSILFKKAKWKIWNLIAPPLNYTYVPFGAIPRMCPGIKLVKMKTSAMIHLLHGIIIVALLLVNESVNAKNPKNPSDFSINSSIGNATSDASLSLQSKEENGCMA</sequence>
<accession>A0A6L2NMT6</accession>
<keyword evidence="4" id="KW-0547">Nucleotide-binding</keyword>
<keyword evidence="4" id="KW-0378">Hydrolase</keyword>
<organism evidence="4">
    <name type="scientific">Tanacetum cinerariifolium</name>
    <name type="common">Dalmatian daisy</name>
    <name type="synonym">Chrysanthemum cinerariifolium</name>
    <dbReference type="NCBI Taxonomy" id="118510"/>
    <lineage>
        <taxon>Eukaryota</taxon>
        <taxon>Viridiplantae</taxon>
        <taxon>Streptophyta</taxon>
        <taxon>Embryophyta</taxon>
        <taxon>Tracheophyta</taxon>
        <taxon>Spermatophyta</taxon>
        <taxon>Magnoliopsida</taxon>
        <taxon>eudicotyledons</taxon>
        <taxon>Gunneridae</taxon>
        <taxon>Pentapetalae</taxon>
        <taxon>asterids</taxon>
        <taxon>campanulids</taxon>
        <taxon>Asterales</taxon>
        <taxon>Asteraceae</taxon>
        <taxon>Asteroideae</taxon>
        <taxon>Anthemideae</taxon>
        <taxon>Anthemidinae</taxon>
        <taxon>Tanacetum</taxon>
    </lineage>
</organism>
<name>A0A6L2NMT6_TANCI</name>
<feature type="domain" description="DNA2/NAM7 helicase helicase" evidence="2">
    <location>
        <begin position="599"/>
        <end position="645"/>
    </location>
</feature>
<dbReference type="Pfam" id="PF13087">
    <property type="entry name" value="AAA_12"/>
    <property type="match status" value="2"/>
</dbReference>
<dbReference type="Pfam" id="PF13086">
    <property type="entry name" value="AAA_11"/>
    <property type="match status" value="2"/>
</dbReference>
<dbReference type="InterPro" id="IPR041677">
    <property type="entry name" value="DNA2/NAM7_AAA_11"/>
</dbReference>